<accession>A0A397ITM9</accession>
<gene>
    <name evidence="1" type="ORF">Glove_165g89</name>
</gene>
<protein>
    <submittedName>
        <fullName evidence="1">Uncharacterized protein</fullName>
    </submittedName>
</protein>
<dbReference type="AlphaFoldDB" id="A0A397ITM9"/>
<sequence>MVSKSFKKCDISNAMDGTEDDLIWEENNENNNNDDEIEVVNLVDELADEDPRILVDESCWRATRGVMLIHARCLFMVGYGNRITEREYYLNS</sequence>
<organism evidence="1 2">
    <name type="scientific">Diversispora epigaea</name>
    <dbReference type="NCBI Taxonomy" id="1348612"/>
    <lineage>
        <taxon>Eukaryota</taxon>
        <taxon>Fungi</taxon>
        <taxon>Fungi incertae sedis</taxon>
        <taxon>Mucoromycota</taxon>
        <taxon>Glomeromycotina</taxon>
        <taxon>Glomeromycetes</taxon>
        <taxon>Diversisporales</taxon>
        <taxon>Diversisporaceae</taxon>
        <taxon>Diversispora</taxon>
    </lineage>
</organism>
<name>A0A397ITM9_9GLOM</name>
<evidence type="ECO:0000313" key="2">
    <source>
        <dbReference type="Proteomes" id="UP000266861"/>
    </source>
</evidence>
<reference evidence="1 2" key="1">
    <citation type="submission" date="2018-08" db="EMBL/GenBank/DDBJ databases">
        <title>Genome and evolution of the arbuscular mycorrhizal fungus Diversispora epigaea (formerly Glomus versiforme) and its bacterial endosymbionts.</title>
        <authorList>
            <person name="Sun X."/>
            <person name="Fei Z."/>
            <person name="Harrison M."/>
        </authorList>
    </citation>
    <scope>NUCLEOTIDE SEQUENCE [LARGE SCALE GENOMIC DNA]</scope>
    <source>
        <strain evidence="1 2">IT104</strain>
    </source>
</reference>
<dbReference type="EMBL" id="PQFF01000155">
    <property type="protein sequence ID" value="RHZ78347.1"/>
    <property type="molecule type" value="Genomic_DNA"/>
</dbReference>
<comment type="caution">
    <text evidence="1">The sequence shown here is derived from an EMBL/GenBank/DDBJ whole genome shotgun (WGS) entry which is preliminary data.</text>
</comment>
<keyword evidence="2" id="KW-1185">Reference proteome</keyword>
<dbReference type="Proteomes" id="UP000266861">
    <property type="component" value="Unassembled WGS sequence"/>
</dbReference>
<evidence type="ECO:0000313" key="1">
    <source>
        <dbReference type="EMBL" id="RHZ78347.1"/>
    </source>
</evidence>
<proteinExistence type="predicted"/>